<dbReference type="InterPro" id="IPR029058">
    <property type="entry name" value="AB_hydrolase_fold"/>
</dbReference>
<dbReference type="Pfam" id="PF02230">
    <property type="entry name" value="Abhydrolase_2"/>
    <property type="match status" value="1"/>
</dbReference>
<name>A0A6A6I8Y9_9PLEO</name>
<proteinExistence type="inferred from homology"/>
<dbReference type="SUPFAM" id="SSF53474">
    <property type="entry name" value="alpha/beta-Hydrolases"/>
    <property type="match status" value="1"/>
</dbReference>
<evidence type="ECO:0000259" key="2">
    <source>
        <dbReference type="Pfam" id="PF02230"/>
    </source>
</evidence>
<protein>
    <submittedName>
        <fullName evidence="3">Alpha/beta-hydrolase</fullName>
    </submittedName>
</protein>
<dbReference type="GO" id="GO:0008474">
    <property type="term" value="F:palmitoyl-(protein) hydrolase activity"/>
    <property type="evidence" value="ECO:0007669"/>
    <property type="project" value="TreeGrafter"/>
</dbReference>
<feature type="non-terminal residue" evidence="3">
    <location>
        <position position="243"/>
    </location>
</feature>
<comment type="similarity">
    <text evidence="1">Belongs to the AB hydrolase superfamily. AB hydrolase 2 family.</text>
</comment>
<organism evidence="3 4">
    <name type="scientific">Trematosphaeria pertusa</name>
    <dbReference type="NCBI Taxonomy" id="390896"/>
    <lineage>
        <taxon>Eukaryota</taxon>
        <taxon>Fungi</taxon>
        <taxon>Dikarya</taxon>
        <taxon>Ascomycota</taxon>
        <taxon>Pezizomycotina</taxon>
        <taxon>Dothideomycetes</taxon>
        <taxon>Pleosporomycetidae</taxon>
        <taxon>Pleosporales</taxon>
        <taxon>Massarineae</taxon>
        <taxon>Trematosphaeriaceae</taxon>
        <taxon>Trematosphaeria</taxon>
    </lineage>
</organism>
<keyword evidence="4" id="KW-1185">Reference proteome</keyword>
<evidence type="ECO:0000313" key="4">
    <source>
        <dbReference type="Proteomes" id="UP000800094"/>
    </source>
</evidence>
<sequence length="243" mass="26113">MPGRFPTIDDFASSANLSITPPPSSQQPTNVLILLHGLGDTSASFMRLGQQLSLPETACIAVQAPNPLPFDLGGYHWGDDIIFDQNSGGMDMDTGFKASTRLVLDRIIQEGLIGKCGYRAREIMIFGYAQGGMVGLQAAAELDNDELGGVISIGGMLSFSLPLKALDKKSKTPVLVCKASKGSNVTDGAVSRLKDAFQFVEVKEWKKNGDGMPSSREEMLPIMQFFARRLRSTRGVPAGSVEL</sequence>
<gene>
    <name evidence="3" type="ORF">BU26DRAFT_521511</name>
</gene>
<evidence type="ECO:0000313" key="3">
    <source>
        <dbReference type="EMBL" id="KAF2245990.1"/>
    </source>
</evidence>
<dbReference type="PANTHER" id="PTHR10655">
    <property type="entry name" value="LYSOPHOSPHOLIPASE-RELATED"/>
    <property type="match status" value="1"/>
</dbReference>
<dbReference type="OrthoDB" id="437457at2759"/>
<dbReference type="GO" id="GO:0005737">
    <property type="term" value="C:cytoplasm"/>
    <property type="evidence" value="ECO:0007669"/>
    <property type="project" value="TreeGrafter"/>
</dbReference>
<dbReference type="InterPro" id="IPR050565">
    <property type="entry name" value="LYPA1-2/EST-like"/>
</dbReference>
<dbReference type="PANTHER" id="PTHR10655:SF67">
    <property type="entry name" value="PHOSPHOLIPASE_CARBOXYLESTERASE SUPERFAMILY (AFU_ORTHOLOGUE AFUA_5G09340)"/>
    <property type="match status" value="1"/>
</dbReference>
<dbReference type="Proteomes" id="UP000800094">
    <property type="component" value="Unassembled WGS sequence"/>
</dbReference>
<reference evidence="3" key="1">
    <citation type="journal article" date="2020" name="Stud. Mycol.">
        <title>101 Dothideomycetes genomes: a test case for predicting lifestyles and emergence of pathogens.</title>
        <authorList>
            <person name="Haridas S."/>
            <person name="Albert R."/>
            <person name="Binder M."/>
            <person name="Bloem J."/>
            <person name="Labutti K."/>
            <person name="Salamov A."/>
            <person name="Andreopoulos B."/>
            <person name="Baker S."/>
            <person name="Barry K."/>
            <person name="Bills G."/>
            <person name="Bluhm B."/>
            <person name="Cannon C."/>
            <person name="Castanera R."/>
            <person name="Culley D."/>
            <person name="Daum C."/>
            <person name="Ezra D."/>
            <person name="Gonzalez J."/>
            <person name="Henrissat B."/>
            <person name="Kuo A."/>
            <person name="Liang C."/>
            <person name="Lipzen A."/>
            <person name="Lutzoni F."/>
            <person name="Magnuson J."/>
            <person name="Mondo S."/>
            <person name="Nolan M."/>
            <person name="Ohm R."/>
            <person name="Pangilinan J."/>
            <person name="Park H.-J."/>
            <person name="Ramirez L."/>
            <person name="Alfaro M."/>
            <person name="Sun H."/>
            <person name="Tritt A."/>
            <person name="Yoshinaga Y."/>
            <person name="Zwiers L.-H."/>
            <person name="Turgeon B."/>
            <person name="Goodwin S."/>
            <person name="Spatafora J."/>
            <person name="Crous P."/>
            <person name="Grigoriev I."/>
        </authorList>
    </citation>
    <scope>NUCLEOTIDE SEQUENCE</scope>
    <source>
        <strain evidence="3">CBS 122368</strain>
    </source>
</reference>
<dbReference type="AlphaFoldDB" id="A0A6A6I8Y9"/>
<keyword evidence="3" id="KW-0378">Hydrolase</keyword>
<dbReference type="InterPro" id="IPR003140">
    <property type="entry name" value="PLipase/COase/thioEstase"/>
</dbReference>
<dbReference type="RefSeq" id="XP_033680994.1">
    <property type="nucleotide sequence ID" value="XM_033829551.1"/>
</dbReference>
<evidence type="ECO:0000256" key="1">
    <source>
        <dbReference type="ARBA" id="ARBA00006499"/>
    </source>
</evidence>
<dbReference type="Gene3D" id="3.40.50.1820">
    <property type="entry name" value="alpha/beta hydrolase"/>
    <property type="match status" value="1"/>
</dbReference>
<feature type="domain" description="Phospholipase/carboxylesterase/thioesterase" evidence="2">
    <location>
        <begin position="25"/>
        <end position="226"/>
    </location>
</feature>
<accession>A0A6A6I8Y9</accession>
<dbReference type="GO" id="GO:0052689">
    <property type="term" value="F:carboxylic ester hydrolase activity"/>
    <property type="evidence" value="ECO:0007669"/>
    <property type="project" value="TreeGrafter"/>
</dbReference>
<dbReference type="EMBL" id="ML987199">
    <property type="protein sequence ID" value="KAF2245990.1"/>
    <property type="molecule type" value="Genomic_DNA"/>
</dbReference>
<dbReference type="GeneID" id="54582881"/>